<dbReference type="AlphaFoldDB" id="A0A7R7FT81"/>
<evidence type="ECO:0000313" key="1">
    <source>
        <dbReference type="EMBL" id="BCO11419.1"/>
    </source>
</evidence>
<protein>
    <submittedName>
        <fullName evidence="1">Uncharacterized protein</fullName>
    </submittedName>
</protein>
<dbReference type="Proteomes" id="UP000515472">
    <property type="component" value="Chromosome"/>
</dbReference>
<sequence length="43" mass="5255">MTFKFIHKFIGGSFYIARHWFWSRQISGDDILNRIGLLLWNLR</sequence>
<organism evidence="1 2">
    <name type="scientific">Citrifermentans bremense</name>
    <dbReference type="NCBI Taxonomy" id="60035"/>
    <lineage>
        <taxon>Bacteria</taxon>
        <taxon>Pseudomonadati</taxon>
        <taxon>Thermodesulfobacteriota</taxon>
        <taxon>Desulfuromonadia</taxon>
        <taxon>Geobacterales</taxon>
        <taxon>Geobacteraceae</taxon>
        <taxon>Citrifermentans</taxon>
    </lineage>
</organism>
<reference evidence="1 2" key="1">
    <citation type="submission" date="2020-06" db="EMBL/GenBank/DDBJ databases">
        <title>Interaction of electrochemicaly active bacteria, Geobacter bremensis R4 on different carbon anode.</title>
        <authorList>
            <person name="Meng L."/>
            <person name="Yoshida N."/>
        </authorList>
    </citation>
    <scope>NUCLEOTIDE SEQUENCE [LARGE SCALE GENOMIC DNA]</scope>
    <source>
        <strain evidence="1 2">R4</strain>
    </source>
</reference>
<accession>A0A7R7FT81</accession>
<dbReference type="EMBL" id="AP023213">
    <property type="protein sequence ID" value="BCO11419.1"/>
    <property type="molecule type" value="Genomic_DNA"/>
</dbReference>
<proteinExistence type="predicted"/>
<evidence type="ECO:0000313" key="2">
    <source>
        <dbReference type="Proteomes" id="UP000515472"/>
    </source>
</evidence>
<name>A0A7R7FT81_9BACT</name>
<keyword evidence="2" id="KW-1185">Reference proteome</keyword>
<gene>
    <name evidence="1" type="ORF">GEOBRER4_n2434</name>
</gene>